<dbReference type="Proteomes" id="UP000663877">
    <property type="component" value="Unassembled WGS sequence"/>
</dbReference>
<evidence type="ECO:0000256" key="1">
    <source>
        <dbReference type="SAM" id="MobiDB-lite"/>
    </source>
</evidence>
<evidence type="ECO:0000313" key="3">
    <source>
        <dbReference type="EMBL" id="CAF1639029.1"/>
    </source>
</evidence>
<protein>
    <submittedName>
        <fullName evidence="3">Uncharacterized protein</fullName>
    </submittedName>
</protein>
<dbReference type="AlphaFoldDB" id="A0A816DW14"/>
<evidence type="ECO:0000313" key="4">
    <source>
        <dbReference type="Proteomes" id="UP000663832"/>
    </source>
</evidence>
<reference evidence="3" key="1">
    <citation type="submission" date="2021-02" db="EMBL/GenBank/DDBJ databases">
        <authorList>
            <person name="Nowell W R."/>
        </authorList>
    </citation>
    <scope>NUCLEOTIDE SEQUENCE</scope>
</reference>
<organism evidence="3 4">
    <name type="scientific">Adineta steineri</name>
    <dbReference type="NCBI Taxonomy" id="433720"/>
    <lineage>
        <taxon>Eukaryota</taxon>
        <taxon>Metazoa</taxon>
        <taxon>Spiralia</taxon>
        <taxon>Gnathifera</taxon>
        <taxon>Rotifera</taxon>
        <taxon>Eurotatoria</taxon>
        <taxon>Bdelloidea</taxon>
        <taxon>Adinetida</taxon>
        <taxon>Adinetidae</taxon>
        <taxon>Adineta</taxon>
    </lineage>
</organism>
<feature type="region of interest" description="Disordered" evidence="1">
    <location>
        <begin position="84"/>
        <end position="108"/>
    </location>
</feature>
<dbReference type="OrthoDB" id="10558078at2759"/>
<keyword evidence="4" id="KW-1185">Reference proteome</keyword>
<gene>
    <name evidence="2" type="ORF">BJG266_LOCUS42159</name>
    <name evidence="3" type="ORF">QVE165_LOCUS59025</name>
</gene>
<comment type="caution">
    <text evidence="3">The sequence shown here is derived from an EMBL/GenBank/DDBJ whole genome shotgun (WGS) entry which is preliminary data.</text>
</comment>
<name>A0A816DW14_9BILA</name>
<dbReference type="EMBL" id="CAJNOM010002899">
    <property type="protein sequence ID" value="CAF1639029.1"/>
    <property type="molecule type" value="Genomic_DNA"/>
</dbReference>
<evidence type="ECO:0000313" key="2">
    <source>
        <dbReference type="EMBL" id="CAF1482728.1"/>
    </source>
</evidence>
<dbReference type="EMBL" id="CAJNOI010002579">
    <property type="protein sequence ID" value="CAF1482728.1"/>
    <property type="molecule type" value="Genomic_DNA"/>
</dbReference>
<dbReference type="Proteomes" id="UP000663832">
    <property type="component" value="Unassembled WGS sequence"/>
</dbReference>
<proteinExistence type="predicted"/>
<accession>A0A816DW14</accession>
<sequence>MTCTQCTCAALMDNAVGWNCMTNNGTCQLISNYSSNTGYFIATINGSFSCQQLPPEPFLRISDTTLTISTEKLSALLPVLQQAAPHQVQPRAAPHPAQPQAAPHRAHP</sequence>